<comment type="caution">
    <text evidence="3">The sequence shown here is derived from an EMBL/GenBank/DDBJ whole genome shotgun (WGS) entry which is preliminary data.</text>
</comment>
<evidence type="ECO:0000313" key="3">
    <source>
        <dbReference type="EMBL" id="KIF82500.1"/>
    </source>
</evidence>
<gene>
    <name evidence="3" type="ORF">TSA66_19455</name>
</gene>
<name>A0A0C2BMM8_9BURK</name>
<accession>A0A0C2BMM8</accession>
<organism evidence="3 4">
    <name type="scientific">Noviherbaspirillum autotrophicum</name>
    <dbReference type="NCBI Taxonomy" id="709839"/>
    <lineage>
        <taxon>Bacteria</taxon>
        <taxon>Pseudomonadati</taxon>
        <taxon>Pseudomonadota</taxon>
        <taxon>Betaproteobacteria</taxon>
        <taxon>Burkholderiales</taxon>
        <taxon>Oxalobacteraceae</taxon>
        <taxon>Noviherbaspirillum</taxon>
    </lineage>
</organism>
<dbReference type="PANTHER" id="PTHR43767:SF7">
    <property type="entry name" value="MEDIUM_LONG-CHAIN-FATTY-ACID--COA LIGASE FADD8"/>
    <property type="match status" value="1"/>
</dbReference>
<sequence>MHIGNLITRHARYRPHHPAVIFGGKRLRYDAFNRRVNRLANAMQRHGVSKGQRIATLLPNCLELLEIYWAAAKTGVVVVPLSPMLLGSGLAGLLGDSDAVLLFTNSALRPVVDEARHMLPQMVDGSIVLTDGGAAGYLHYEGFTDGPETEPQDAGLVGDDVYNIMYTSGTTGLPKGIVHTHRIRANYGTLLANAFRIGPDAVVLHTGSIVFNGAFTTLMPCFYSGATYILHPQFDVEALIDTVKREKVTHMMMVPSQIVAMMASPRFEPEAMRSLQMILSLGAPLHNEHKERLNRHLPGRFYELYGLTEGFMTILDRDDALRKQGSVGVPPPFSDMRIMLEDGRIAASNEIGEIVGRGPLLMPGYFKRPDLTAQAVVDGWLYTGDLGYTDEDGYLYLVDRKKEMIDSGGVKIYPRDIEDIVVRHPLVQEVAVFGIPHEKWGETPLAAVVLKERGLIDAEALRDWINDRVSARYQRVSAVAIIDEFPRNAAGKILKRELRDAYWKEKGTRI</sequence>
<dbReference type="OrthoDB" id="9766486at2"/>
<dbReference type="STRING" id="709839.TSA66_19455"/>
<dbReference type="Gene3D" id="3.40.50.12780">
    <property type="entry name" value="N-terminal domain of ligase-like"/>
    <property type="match status" value="1"/>
</dbReference>
<dbReference type="InterPro" id="IPR025110">
    <property type="entry name" value="AMP-bd_C"/>
</dbReference>
<dbReference type="SUPFAM" id="SSF56801">
    <property type="entry name" value="Acetyl-CoA synthetase-like"/>
    <property type="match status" value="1"/>
</dbReference>
<dbReference type="GO" id="GO:0016877">
    <property type="term" value="F:ligase activity, forming carbon-sulfur bonds"/>
    <property type="evidence" value="ECO:0007669"/>
    <property type="project" value="UniProtKB-ARBA"/>
</dbReference>
<dbReference type="InterPro" id="IPR042099">
    <property type="entry name" value="ANL_N_sf"/>
</dbReference>
<dbReference type="InterPro" id="IPR000873">
    <property type="entry name" value="AMP-dep_synth/lig_dom"/>
</dbReference>
<dbReference type="Gene3D" id="3.30.300.30">
    <property type="match status" value="1"/>
</dbReference>
<feature type="domain" description="AMP-dependent synthetase/ligase" evidence="1">
    <location>
        <begin position="8"/>
        <end position="366"/>
    </location>
</feature>
<evidence type="ECO:0000313" key="4">
    <source>
        <dbReference type="Proteomes" id="UP000031572"/>
    </source>
</evidence>
<dbReference type="InterPro" id="IPR045851">
    <property type="entry name" value="AMP-bd_C_sf"/>
</dbReference>
<dbReference type="InterPro" id="IPR020845">
    <property type="entry name" value="AMP-binding_CS"/>
</dbReference>
<dbReference type="Pfam" id="PF00501">
    <property type="entry name" value="AMP-binding"/>
    <property type="match status" value="1"/>
</dbReference>
<evidence type="ECO:0000259" key="1">
    <source>
        <dbReference type="Pfam" id="PF00501"/>
    </source>
</evidence>
<dbReference type="PANTHER" id="PTHR43767">
    <property type="entry name" value="LONG-CHAIN-FATTY-ACID--COA LIGASE"/>
    <property type="match status" value="1"/>
</dbReference>
<proteinExistence type="predicted"/>
<dbReference type="PROSITE" id="PS00455">
    <property type="entry name" value="AMP_BINDING"/>
    <property type="match status" value="1"/>
</dbReference>
<dbReference type="Proteomes" id="UP000031572">
    <property type="component" value="Unassembled WGS sequence"/>
</dbReference>
<feature type="domain" description="AMP-binding enzyme C-terminal" evidence="2">
    <location>
        <begin position="417"/>
        <end position="492"/>
    </location>
</feature>
<dbReference type="AlphaFoldDB" id="A0A0C2BMM8"/>
<keyword evidence="4" id="KW-1185">Reference proteome</keyword>
<reference evidence="3 4" key="1">
    <citation type="submission" date="2014-12" db="EMBL/GenBank/DDBJ databases">
        <title>Denitrispirillum autotrophicum gen. nov., sp. nov., Denitrifying, Facultatively Autotrophic Bacteria Isolated from Rice Paddy Soil.</title>
        <authorList>
            <person name="Ishii S."/>
            <person name="Ashida N."/>
            <person name="Ohno H."/>
            <person name="Otsuka S."/>
            <person name="Yokota A."/>
            <person name="Senoo K."/>
        </authorList>
    </citation>
    <scope>NUCLEOTIDE SEQUENCE [LARGE SCALE GENOMIC DNA]</scope>
    <source>
        <strain evidence="3 4">TSA66</strain>
    </source>
</reference>
<dbReference type="InterPro" id="IPR050237">
    <property type="entry name" value="ATP-dep_AMP-bd_enzyme"/>
</dbReference>
<dbReference type="Pfam" id="PF13193">
    <property type="entry name" value="AMP-binding_C"/>
    <property type="match status" value="1"/>
</dbReference>
<evidence type="ECO:0000259" key="2">
    <source>
        <dbReference type="Pfam" id="PF13193"/>
    </source>
</evidence>
<protein>
    <submittedName>
        <fullName evidence="3">AMP-dependent synthetase</fullName>
    </submittedName>
</protein>
<dbReference type="RefSeq" id="WP_040041174.1">
    <property type="nucleotide sequence ID" value="NZ_JWJG01000028.1"/>
</dbReference>
<dbReference type="EMBL" id="JWJG01000028">
    <property type="protein sequence ID" value="KIF82500.1"/>
    <property type="molecule type" value="Genomic_DNA"/>
</dbReference>